<dbReference type="OrthoDB" id="9514740at2759"/>
<gene>
    <name evidence="1" type="ORF">BDN70DRAFT_909268</name>
</gene>
<name>A0A9P5YLA7_9AGAR</name>
<reference evidence="1" key="1">
    <citation type="submission" date="2020-11" db="EMBL/GenBank/DDBJ databases">
        <authorList>
            <consortium name="DOE Joint Genome Institute"/>
            <person name="Ahrendt S."/>
            <person name="Riley R."/>
            <person name="Andreopoulos W."/>
            <person name="Labutti K."/>
            <person name="Pangilinan J."/>
            <person name="Ruiz-Duenas F.J."/>
            <person name="Barrasa J.M."/>
            <person name="Sanchez-Garcia M."/>
            <person name="Camarero S."/>
            <person name="Miyauchi S."/>
            <person name="Serrano A."/>
            <person name="Linde D."/>
            <person name="Babiker R."/>
            <person name="Drula E."/>
            <person name="Ayuso-Fernandez I."/>
            <person name="Pacheco R."/>
            <person name="Padilla G."/>
            <person name="Ferreira P."/>
            <person name="Barriuso J."/>
            <person name="Kellner H."/>
            <person name="Castanera R."/>
            <person name="Alfaro M."/>
            <person name="Ramirez L."/>
            <person name="Pisabarro A.G."/>
            <person name="Kuo A."/>
            <person name="Tritt A."/>
            <person name="Lipzen A."/>
            <person name="He G."/>
            <person name="Yan M."/>
            <person name="Ng V."/>
            <person name="Cullen D."/>
            <person name="Martin F."/>
            <person name="Rosso M.-N."/>
            <person name="Henrissat B."/>
            <person name="Hibbett D."/>
            <person name="Martinez A.T."/>
            <person name="Grigoriev I.V."/>
        </authorList>
    </citation>
    <scope>NUCLEOTIDE SEQUENCE</scope>
    <source>
        <strain evidence="1">CIRM-BRFM 674</strain>
    </source>
</reference>
<sequence length="225" mass="25743">MIHNDICLLIRVPKGHVFYENVRKAFTRKWKDKEKDLPAIAKMYLITWSSQQRSSFQRYREKVAMMRNIAKGKLKEIKCFRSEKRACNLGDKKPYRLCNMPSCHLCPAILTGFKSSLDYKRQVAKSGKETGVRFGGGLYMSPTSNKAFHYAINLSEGSAYLAVLVTRTVLGNMQNLQNEEHHRFSPDAGYDSVQARAEGGPLEFVTYHEDAVRPAYLVMIKKPKV</sequence>
<evidence type="ECO:0000313" key="2">
    <source>
        <dbReference type="Proteomes" id="UP000807469"/>
    </source>
</evidence>
<keyword evidence="2" id="KW-1185">Reference proteome</keyword>
<dbReference type="SUPFAM" id="SSF56399">
    <property type="entry name" value="ADP-ribosylation"/>
    <property type="match status" value="1"/>
</dbReference>
<dbReference type="Proteomes" id="UP000807469">
    <property type="component" value="Unassembled WGS sequence"/>
</dbReference>
<proteinExistence type="predicted"/>
<evidence type="ECO:0000313" key="1">
    <source>
        <dbReference type="EMBL" id="KAF9471903.1"/>
    </source>
</evidence>
<dbReference type="AlphaFoldDB" id="A0A9P5YLA7"/>
<organism evidence="1 2">
    <name type="scientific">Pholiota conissans</name>
    <dbReference type="NCBI Taxonomy" id="109636"/>
    <lineage>
        <taxon>Eukaryota</taxon>
        <taxon>Fungi</taxon>
        <taxon>Dikarya</taxon>
        <taxon>Basidiomycota</taxon>
        <taxon>Agaricomycotina</taxon>
        <taxon>Agaricomycetes</taxon>
        <taxon>Agaricomycetidae</taxon>
        <taxon>Agaricales</taxon>
        <taxon>Agaricineae</taxon>
        <taxon>Strophariaceae</taxon>
        <taxon>Pholiota</taxon>
    </lineage>
</organism>
<evidence type="ECO:0008006" key="3">
    <source>
        <dbReference type="Google" id="ProtNLM"/>
    </source>
</evidence>
<comment type="caution">
    <text evidence="1">The sequence shown here is derived from an EMBL/GenBank/DDBJ whole genome shotgun (WGS) entry which is preliminary data.</text>
</comment>
<accession>A0A9P5YLA7</accession>
<protein>
    <recommendedName>
        <fullName evidence="3">PARP catalytic domain-containing protein</fullName>
    </recommendedName>
</protein>
<dbReference type="EMBL" id="MU155606">
    <property type="protein sequence ID" value="KAF9471903.1"/>
    <property type="molecule type" value="Genomic_DNA"/>
</dbReference>
<dbReference type="Gene3D" id="3.90.228.10">
    <property type="match status" value="1"/>
</dbReference>